<keyword evidence="2" id="KW-1133">Transmembrane helix</keyword>
<reference evidence="3" key="2">
    <citation type="submission" date="2022-07" db="EMBL/GenBank/DDBJ databases">
        <authorList>
            <person name="Goncalves M.F.M."/>
            <person name="Hilario S."/>
            <person name="Van De Peer Y."/>
            <person name="Esteves A.C."/>
            <person name="Alves A."/>
        </authorList>
    </citation>
    <scope>NUCLEOTIDE SEQUENCE</scope>
    <source>
        <strain evidence="3">MUM 19.33</strain>
    </source>
</reference>
<feature type="region of interest" description="Disordered" evidence="1">
    <location>
        <begin position="201"/>
        <end position="227"/>
    </location>
</feature>
<feature type="compositionally biased region" description="Polar residues" evidence="1">
    <location>
        <begin position="110"/>
        <end position="119"/>
    </location>
</feature>
<dbReference type="AlphaFoldDB" id="A0A9P9Y3S8"/>
<dbReference type="Proteomes" id="UP001055219">
    <property type="component" value="Unassembled WGS sequence"/>
</dbReference>
<evidence type="ECO:0000313" key="4">
    <source>
        <dbReference type="Proteomes" id="UP001055219"/>
    </source>
</evidence>
<protein>
    <submittedName>
        <fullName evidence="3">Uncharacterized protein</fullName>
    </submittedName>
</protein>
<evidence type="ECO:0000256" key="2">
    <source>
        <dbReference type="SAM" id="Phobius"/>
    </source>
</evidence>
<keyword evidence="2" id="KW-0812">Transmembrane</keyword>
<reference evidence="3" key="1">
    <citation type="journal article" date="2021" name="J Fungi (Basel)">
        <title>Genomic and Metabolomic Analyses of the Marine Fungus Emericellopsis cladophorae: Insights into Saltwater Adaptability Mechanisms and Its Biosynthetic Potential.</title>
        <authorList>
            <person name="Goncalves M.F.M."/>
            <person name="Hilario S."/>
            <person name="Van de Peer Y."/>
            <person name="Esteves A.C."/>
            <person name="Alves A."/>
        </authorList>
    </citation>
    <scope>NUCLEOTIDE SEQUENCE</scope>
    <source>
        <strain evidence="3">MUM 19.33</strain>
    </source>
</reference>
<organism evidence="3 4">
    <name type="scientific">Emericellopsis cladophorae</name>
    <dbReference type="NCBI Taxonomy" id="2686198"/>
    <lineage>
        <taxon>Eukaryota</taxon>
        <taxon>Fungi</taxon>
        <taxon>Dikarya</taxon>
        <taxon>Ascomycota</taxon>
        <taxon>Pezizomycotina</taxon>
        <taxon>Sordariomycetes</taxon>
        <taxon>Hypocreomycetidae</taxon>
        <taxon>Hypocreales</taxon>
        <taxon>Bionectriaceae</taxon>
        <taxon>Emericellopsis</taxon>
    </lineage>
</organism>
<sequence>MVSNRGLPGRPRSIGPDFSSRWRSNSRLDDDNAVSEWETVAGGDEQEDRQPDLDRQLKRKRNFEPVSHGQDILHPPLPCSASITRRYTVLGPPHSALSKLPTGRSRAQPPGSTSFRSYSSLDTDTFQEAVTGSRYVSPNVLSLRPWRRHEKLLPSNADTDACSDLKGSGRISDSIGGNPFEYDAVFYSTFLQPAAEKEKVDNDVKVPVNTKTSTPSDPEPQPSRRLSGDIATLARSTTDHAMDGDWQTVTEDCRLGPSMGLNELGIKGTGSSLADLSDGASFQHNHFPNRSTDRIIQHPQPHGANACYHVRTDKHTHRPVLLPDFRNNDLPALGPVQNSSRKASRPASRAAAAIRRFSNSLRRELTPEPMSLSPKYIEMDRFGDDHASVEAEQEVVRVEENQTTGEQFRFRGSQIIESFARDPSTPNLIVFDKACHGAANAGETHPRGQSHVLYEEFITGIPRLPFPLVSLPEAALLQHFRRERGEEDHTENGSSFSAKARSVTLSSLASSQPLTPQSPFFDYREALKRGSLPFPATTLPPSRLRDTSRWTAFSPARFRSVNTNPAAPHTPCKPWYKSGSCDSWAILGDRLPILHSRPMAAGDKIAYDHAVPGHRPTFHHADAMDTAREHMMLRRRSSAEAQRREEAIFLGVVALTACFPPIGILALSAQFDATISWFTHGELHKLSRAQRRVLQQLLLAVCLIYPTLVISLSVYFTVSR</sequence>
<feature type="region of interest" description="Disordered" evidence="1">
    <location>
        <begin position="1"/>
        <end position="52"/>
    </location>
</feature>
<feature type="region of interest" description="Disordered" evidence="1">
    <location>
        <begin position="93"/>
        <end position="119"/>
    </location>
</feature>
<name>A0A9P9Y3S8_9HYPO</name>
<accession>A0A9P9Y3S8</accession>
<evidence type="ECO:0000313" key="3">
    <source>
        <dbReference type="EMBL" id="KAI6783088.1"/>
    </source>
</evidence>
<dbReference type="OrthoDB" id="5353066at2759"/>
<comment type="caution">
    <text evidence="3">The sequence shown here is derived from an EMBL/GenBank/DDBJ whole genome shotgun (WGS) entry which is preliminary data.</text>
</comment>
<keyword evidence="2" id="KW-0472">Membrane</keyword>
<feature type="transmembrane region" description="Helical" evidence="2">
    <location>
        <begin position="647"/>
        <end position="667"/>
    </location>
</feature>
<dbReference type="RefSeq" id="XP_051363944.1">
    <property type="nucleotide sequence ID" value="XM_051504426.1"/>
</dbReference>
<feature type="transmembrane region" description="Helical" evidence="2">
    <location>
        <begin position="697"/>
        <end position="718"/>
    </location>
</feature>
<gene>
    <name evidence="3" type="ORF">J7T54_000590</name>
</gene>
<keyword evidence="4" id="KW-1185">Reference proteome</keyword>
<proteinExistence type="predicted"/>
<dbReference type="EMBL" id="JAGIXG020000009">
    <property type="protein sequence ID" value="KAI6783088.1"/>
    <property type="molecule type" value="Genomic_DNA"/>
</dbReference>
<evidence type="ECO:0000256" key="1">
    <source>
        <dbReference type="SAM" id="MobiDB-lite"/>
    </source>
</evidence>
<dbReference type="GeneID" id="75827109"/>